<dbReference type="HOGENOM" id="CLU_2323912_0_0_1"/>
<accession>G7ICY5</accession>
<dbReference type="EnsemblPlants" id="AES62359">
    <property type="protein sequence ID" value="AES62359"/>
    <property type="gene ID" value="MTR_1g098820"/>
</dbReference>
<reference evidence="2" key="3">
    <citation type="submission" date="2015-04" db="UniProtKB">
        <authorList>
            <consortium name="EnsemblPlants"/>
        </authorList>
    </citation>
    <scope>IDENTIFICATION</scope>
    <source>
        <strain evidence="2">cv. Jemalong A17</strain>
    </source>
</reference>
<evidence type="ECO:0000313" key="2">
    <source>
        <dbReference type="EnsemblPlants" id="AES62359"/>
    </source>
</evidence>
<gene>
    <name evidence="1" type="ordered locus">MTR_1g098820</name>
</gene>
<reference evidence="1 3" key="1">
    <citation type="journal article" date="2011" name="Nature">
        <title>The Medicago genome provides insight into the evolution of rhizobial symbioses.</title>
        <authorList>
            <person name="Young N.D."/>
            <person name="Debelle F."/>
            <person name="Oldroyd G.E."/>
            <person name="Geurts R."/>
            <person name="Cannon S.B."/>
            <person name="Udvardi M.K."/>
            <person name="Benedito V.A."/>
            <person name="Mayer K.F."/>
            <person name="Gouzy J."/>
            <person name="Schoof H."/>
            <person name="Van de Peer Y."/>
            <person name="Proost S."/>
            <person name="Cook D.R."/>
            <person name="Meyers B.C."/>
            <person name="Spannagl M."/>
            <person name="Cheung F."/>
            <person name="De Mita S."/>
            <person name="Krishnakumar V."/>
            <person name="Gundlach H."/>
            <person name="Zhou S."/>
            <person name="Mudge J."/>
            <person name="Bharti A.K."/>
            <person name="Murray J.D."/>
            <person name="Naoumkina M.A."/>
            <person name="Rosen B."/>
            <person name="Silverstein K.A."/>
            <person name="Tang H."/>
            <person name="Rombauts S."/>
            <person name="Zhao P.X."/>
            <person name="Zhou P."/>
            <person name="Barbe V."/>
            <person name="Bardou P."/>
            <person name="Bechner M."/>
            <person name="Bellec A."/>
            <person name="Berger A."/>
            <person name="Berges H."/>
            <person name="Bidwell S."/>
            <person name="Bisseling T."/>
            <person name="Choisne N."/>
            <person name="Couloux A."/>
            <person name="Denny R."/>
            <person name="Deshpande S."/>
            <person name="Dai X."/>
            <person name="Doyle J.J."/>
            <person name="Dudez A.M."/>
            <person name="Farmer A.D."/>
            <person name="Fouteau S."/>
            <person name="Franken C."/>
            <person name="Gibelin C."/>
            <person name="Gish J."/>
            <person name="Goldstein S."/>
            <person name="Gonzalez A.J."/>
            <person name="Green P.J."/>
            <person name="Hallab A."/>
            <person name="Hartog M."/>
            <person name="Hua A."/>
            <person name="Humphray S.J."/>
            <person name="Jeong D.H."/>
            <person name="Jing Y."/>
            <person name="Jocker A."/>
            <person name="Kenton S.M."/>
            <person name="Kim D.J."/>
            <person name="Klee K."/>
            <person name="Lai H."/>
            <person name="Lang C."/>
            <person name="Lin S."/>
            <person name="Macmil S.L."/>
            <person name="Magdelenat G."/>
            <person name="Matthews L."/>
            <person name="McCorrison J."/>
            <person name="Monaghan E.L."/>
            <person name="Mun J.H."/>
            <person name="Najar F.Z."/>
            <person name="Nicholson C."/>
            <person name="Noirot C."/>
            <person name="O'Bleness M."/>
            <person name="Paule C.R."/>
            <person name="Poulain J."/>
            <person name="Prion F."/>
            <person name="Qin B."/>
            <person name="Qu C."/>
            <person name="Retzel E.F."/>
            <person name="Riddle C."/>
            <person name="Sallet E."/>
            <person name="Samain S."/>
            <person name="Samson N."/>
            <person name="Sanders I."/>
            <person name="Saurat O."/>
            <person name="Scarpelli C."/>
            <person name="Schiex T."/>
            <person name="Segurens B."/>
            <person name="Severin A.J."/>
            <person name="Sherrier D.J."/>
            <person name="Shi R."/>
            <person name="Sims S."/>
            <person name="Singer S.R."/>
            <person name="Sinharoy S."/>
            <person name="Sterck L."/>
            <person name="Viollet A."/>
            <person name="Wang B.B."/>
            <person name="Wang K."/>
            <person name="Wang M."/>
            <person name="Wang X."/>
            <person name="Warfsmann J."/>
            <person name="Weissenbach J."/>
            <person name="White D.D."/>
            <person name="White J.D."/>
            <person name="Wiley G.B."/>
            <person name="Wincker P."/>
            <person name="Xing Y."/>
            <person name="Yang L."/>
            <person name="Yao Z."/>
            <person name="Ying F."/>
            <person name="Zhai J."/>
            <person name="Zhou L."/>
            <person name="Zuber A."/>
            <person name="Denarie J."/>
            <person name="Dixon R.A."/>
            <person name="May G.D."/>
            <person name="Schwartz D.C."/>
            <person name="Rogers J."/>
            <person name="Quetier F."/>
            <person name="Town C.D."/>
            <person name="Roe B.A."/>
        </authorList>
    </citation>
    <scope>NUCLEOTIDE SEQUENCE [LARGE SCALE GENOMIC DNA]</scope>
    <source>
        <strain evidence="1">A17</strain>
        <strain evidence="2 3">cv. Jemalong A17</strain>
    </source>
</reference>
<dbReference type="AlphaFoldDB" id="G7ICY5"/>
<evidence type="ECO:0000313" key="3">
    <source>
        <dbReference type="Proteomes" id="UP000002051"/>
    </source>
</evidence>
<organism evidence="1 3">
    <name type="scientific">Medicago truncatula</name>
    <name type="common">Barrel medic</name>
    <name type="synonym">Medicago tribuloides</name>
    <dbReference type="NCBI Taxonomy" id="3880"/>
    <lineage>
        <taxon>Eukaryota</taxon>
        <taxon>Viridiplantae</taxon>
        <taxon>Streptophyta</taxon>
        <taxon>Embryophyta</taxon>
        <taxon>Tracheophyta</taxon>
        <taxon>Spermatophyta</taxon>
        <taxon>Magnoliopsida</taxon>
        <taxon>eudicotyledons</taxon>
        <taxon>Gunneridae</taxon>
        <taxon>Pentapetalae</taxon>
        <taxon>rosids</taxon>
        <taxon>fabids</taxon>
        <taxon>Fabales</taxon>
        <taxon>Fabaceae</taxon>
        <taxon>Papilionoideae</taxon>
        <taxon>50 kb inversion clade</taxon>
        <taxon>NPAAA clade</taxon>
        <taxon>Hologalegina</taxon>
        <taxon>IRL clade</taxon>
        <taxon>Trifolieae</taxon>
        <taxon>Medicago</taxon>
    </lineage>
</organism>
<dbReference type="EMBL" id="CM001217">
    <property type="protein sequence ID" value="AES62359.1"/>
    <property type="molecule type" value="Genomic_DNA"/>
</dbReference>
<sequence length="99" mass="11272">MSFRLPMITGTPSISHAHFAAYICVITEIAHLPYSKQNSENIKTSPPCIKHGRSSSHCFALLPLPHRYITSASVYEFVPEKRFIIGGQWKRMIDARRTQ</sequence>
<name>G7ICY5_MEDTR</name>
<reference evidence="1 3" key="2">
    <citation type="journal article" date="2014" name="BMC Genomics">
        <title>An improved genome release (version Mt4.0) for the model legume Medicago truncatula.</title>
        <authorList>
            <person name="Tang H."/>
            <person name="Krishnakumar V."/>
            <person name="Bidwell S."/>
            <person name="Rosen B."/>
            <person name="Chan A."/>
            <person name="Zhou S."/>
            <person name="Gentzbittel L."/>
            <person name="Childs K.L."/>
            <person name="Yandell M."/>
            <person name="Gundlach H."/>
            <person name="Mayer K.F."/>
            <person name="Schwartz D.C."/>
            <person name="Town C.D."/>
        </authorList>
    </citation>
    <scope>GENOME REANNOTATION</scope>
    <source>
        <strain evidence="2 3">cv. Jemalong A17</strain>
    </source>
</reference>
<proteinExistence type="predicted"/>
<keyword evidence="3" id="KW-1185">Reference proteome</keyword>
<protein>
    <submittedName>
        <fullName evidence="1 2">Uncharacterized protein</fullName>
    </submittedName>
</protein>
<dbReference type="Proteomes" id="UP000002051">
    <property type="component" value="Unassembled WGS sequence"/>
</dbReference>
<evidence type="ECO:0000313" key="1">
    <source>
        <dbReference type="EMBL" id="AES62359.1"/>
    </source>
</evidence>
<dbReference type="PaxDb" id="3880-AES62359"/>